<dbReference type="EnsemblPlants" id="PNT65697">
    <property type="protein sequence ID" value="PNT65697"/>
    <property type="gene ID" value="BRADI_3g01028v3"/>
</dbReference>
<evidence type="ECO:0000259" key="1">
    <source>
        <dbReference type="Pfam" id="PF23635"/>
    </source>
</evidence>
<dbReference type="RefSeq" id="XP_024316953.1">
    <property type="nucleotide sequence ID" value="XM_024461185.1"/>
</dbReference>
<reference evidence="2 3" key="1">
    <citation type="journal article" date="2010" name="Nature">
        <title>Genome sequencing and analysis of the model grass Brachypodium distachyon.</title>
        <authorList>
            <consortium name="International Brachypodium Initiative"/>
        </authorList>
    </citation>
    <scope>NUCLEOTIDE SEQUENCE [LARGE SCALE GENOMIC DNA]</scope>
    <source>
        <strain evidence="2 3">Bd21</strain>
    </source>
</reference>
<dbReference type="RefSeq" id="XP_024316955.1">
    <property type="nucleotide sequence ID" value="XM_024461187.1"/>
</dbReference>
<protein>
    <recommendedName>
        <fullName evidence="1">F-box protein AT5G49610-like beta-propeller domain-containing protein</fullName>
    </recommendedName>
</protein>
<dbReference type="EMBL" id="CM000882">
    <property type="protein sequence ID" value="KQJ92838.1"/>
    <property type="molecule type" value="Genomic_DNA"/>
</dbReference>
<dbReference type="Gramene" id="KQJ92839">
    <property type="protein sequence ID" value="KQJ92839"/>
    <property type="gene ID" value="BRADI_3g01028v3"/>
</dbReference>
<dbReference type="EMBL" id="CM000882">
    <property type="protein sequence ID" value="PNT65697.1"/>
    <property type="molecule type" value="Genomic_DNA"/>
</dbReference>
<dbReference type="OrthoDB" id="688464at2759"/>
<gene>
    <name evidence="3" type="primary">LOC100821211</name>
    <name evidence="2" type="ORF">BRADI_3g01028v3</name>
</gene>
<dbReference type="Gramene" id="KQJ92838">
    <property type="protein sequence ID" value="KQJ92838"/>
    <property type="gene ID" value="BRADI_3g01028v3"/>
</dbReference>
<dbReference type="GeneID" id="100821211"/>
<dbReference type="InterPro" id="IPR056594">
    <property type="entry name" value="AT5G49610-like_b-prop"/>
</dbReference>
<evidence type="ECO:0000313" key="4">
    <source>
        <dbReference type="Proteomes" id="UP000008810"/>
    </source>
</evidence>
<feature type="domain" description="F-box protein AT5G49610-like beta-propeller" evidence="1">
    <location>
        <begin position="114"/>
        <end position="369"/>
    </location>
</feature>
<dbReference type="RefSeq" id="XP_024316956.1">
    <property type="nucleotide sequence ID" value="XM_024461188.1"/>
</dbReference>
<accession>A0A0Q3EZH5</accession>
<dbReference type="EMBL" id="CM000882">
    <property type="protein sequence ID" value="PNT65698.1"/>
    <property type="molecule type" value="Genomic_DNA"/>
</dbReference>
<reference evidence="3" key="3">
    <citation type="submission" date="2018-08" db="UniProtKB">
        <authorList>
            <consortium name="EnsemblPlants"/>
        </authorList>
    </citation>
    <scope>IDENTIFICATION</scope>
    <source>
        <strain evidence="3">cv. Bd21</strain>
    </source>
</reference>
<dbReference type="RefSeq" id="XP_024316958.1">
    <property type="nucleotide sequence ID" value="XM_024461190.1"/>
</dbReference>
<dbReference type="EMBL" id="CM000882">
    <property type="protein sequence ID" value="KQJ92839.1"/>
    <property type="molecule type" value="Genomic_DNA"/>
</dbReference>
<dbReference type="RefSeq" id="XP_024316959.1">
    <property type="nucleotide sequence ID" value="XM_024461191.1"/>
</dbReference>
<dbReference type="RefSeq" id="XP_024316954.1">
    <property type="nucleotide sequence ID" value="XM_024461186.1"/>
</dbReference>
<dbReference type="Pfam" id="PF23635">
    <property type="entry name" value="Beta-prop_AT5G49610-like"/>
    <property type="match status" value="1"/>
</dbReference>
<dbReference type="Gramene" id="PNT65697">
    <property type="protein sequence ID" value="PNT65697"/>
    <property type="gene ID" value="BRADI_3g01028v3"/>
</dbReference>
<evidence type="ECO:0000313" key="2">
    <source>
        <dbReference type="EMBL" id="KQJ92839.1"/>
    </source>
</evidence>
<dbReference type="SUPFAM" id="SSF81383">
    <property type="entry name" value="F-box domain"/>
    <property type="match status" value="1"/>
</dbReference>
<dbReference type="RefSeq" id="XP_014756816.1">
    <property type="nucleotide sequence ID" value="XM_014901330.2"/>
</dbReference>
<reference evidence="2" key="2">
    <citation type="submission" date="2017-06" db="EMBL/GenBank/DDBJ databases">
        <title>WGS assembly of Brachypodium distachyon.</title>
        <authorList>
            <consortium name="The International Brachypodium Initiative"/>
            <person name="Lucas S."/>
            <person name="Harmon-Smith M."/>
            <person name="Lail K."/>
            <person name="Tice H."/>
            <person name="Grimwood J."/>
            <person name="Bruce D."/>
            <person name="Barry K."/>
            <person name="Shu S."/>
            <person name="Lindquist E."/>
            <person name="Wang M."/>
            <person name="Pitluck S."/>
            <person name="Vogel J.P."/>
            <person name="Garvin D.F."/>
            <person name="Mockler T.C."/>
            <person name="Schmutz J."/>
            <person name="Rokhsar D."/>
            <person name="Bevan M.W."/>
        </authorList>
    </citation>
    <scope>NUCLEOTIDE SEQUENCE</scope>
    <source>
        <strain evidence="2">Bd21</strain>
    </source>
</reference>
<name>A0A0Q3EZH5_BRADI</name>
<dbReference type="AlphaFoldDB" id="A0A0Q3EZH5"/>
<dbReference type="Gramene" id="PNT65698">
    <property type="protein sequence ID" value="PNT65698"/>
    <property type="gene ID" value="BRADI_3g01028v3"/>
</dbReference>
<dbReference type="EnsemblPlants" id="PNT65698">
    <property type="protein sequence ID" value="PNT65698"/>
    <property type="gene ID" value="BRADI_3g01028v3"/>
</dbReference>
<dbReference type="Proteomes" id="UP000008810">
    <property type="component" value="Chromosome 3"/>
</dbReference>
<dbReference type="EnsemblPlants" id="KQJ92838">
    <property type="protein sequence ID" value="KQJ92838"/>
    <property type="gene ID" value="BRADI_3g01028v3"/>
</dbReference>
<proteinExistence type="predicted"/>
<dbReference type="PANTHER" id="PTHR32133:SF339">
    <property type="entry name" value="F-BOX DOMAIN-CONTAINING PROTEIN"/>
    <property type="match status" value="1"/>
</dbReference>
<keyword evidence="4" id="KW-1185">Reference proteome</keyword>
<organism evidence="2">
    <name type="scientific">Brachypodium distachyon</name>
    <name type="common">Purple false brome</name>
    <name type="synonym">Trachynia distachya</name>
    <dbReference type="NCBI Taxonomy" id="15368"/>
    <lineage>
        <taxon>Eukaryota</taxon>
        <taxon>Viridiplantae</taxon>
        <taxon>Streptophyta</taxon>
        <taxon>Embryophyta</taxon>
        <taxon>Tracheophyta</taxon>
        <taxon>Spermatophyta</taxon>
        <taxon>Magnoliopsida</taxon>
        <taxon>Liliopsida</taxon>
        <taxon>Poales</taxon>
        <taxon>Poaceae</taxon>
        <taxon>BOP clade</taxon>
        <taxon>Pooideae</taxon>
        <taxon>Stipodae</taxon>
        <taxon>Brachypodieae</taxon>
        <taxon>Brachypodium</taxon>
    </lineage>
</organism>
<evidence type="ECO:0000313" key="3">
    <source>
        <dbReference type="EnsemblPlants" id="KQJ92838"/>
    </source>
</evidence>
<dbReference type="InterPro" id="IPR036047">
    <property type="entry name" value="F-box-like_dom_sf"/>
</dbReference>
<dbReference type="ExpressionAtlas" id="A0A0Q3EZH5">
    <property type="expression patterns" value="baseline and differential"/>
</dbReference>
<dbReference type="KEGG" id="bdi:100821211"/>
<sequence length="404" mass="44858">MSDERDGKAIHRRGTTPAALEDVNLLQEILQRLPPQPSSLPRAAQVSKLWEGLATDPAFLLRFRTRHQKAPVLGVFEKFGQDLVFTPTLDAPDRISPDRFSLNLGFDRHDSWDVLCCRHGRVLVINRTEAELLVYAPVSGELRSVPVPPDFTDDSYLYPQASGAVVCAAAEEGHVHGACHESPFKVVLVITDYGDLSQAAARVYSSETNMWGDTLSAGQRCRKMISRMPCTLVGNALYWWLLDSTDVMLEFDLEGQNLAVIKRPLLEGIHSGRVRIVRAEDGGVGLAVLSYPTFRLWGRKVSSSGVATWALQKTVNMHKIVGLPSWEKTGKEVIVGYSDDVHAIFISLECNVGTHVFMVNLDTMQSKDIDADLLENSYHPFTNFYPAGWWRATCHWALATVGPA</sequence>
<dbReference type="EnsemblPlants" id="KQJ92839">
    <property type="protein sequence ID" value="KQJ92839"/>
    <property type="gene ID" value="BRADI_3g01028v3"/>
</dbReference>
<dbReference type="PANTHER" id="PTHR32133">
    <property type="entry name" value="OS07G0120400 PROTEIN"/>
    <property type="match status" value="1"/>
</dbReference>
<dbReference type="STRING" id="15368.A0A0Q3EZH5"/>